<evidence type="ECO:0000256" key="1">
    <source>
        <dbReference type="ARBA" id="ARBA00000085"/>
    </source>
</evidence>
<evidence type="ECO:0000256" key="7">
    <source>
        <dbReference type="ARBA" id="ARBA00023136"/>
    </source>
</evidence>
<keyword evidence="13" id="KW-1185">Reference proteome</keyword>
<dbReference type="InterPro" id="IPR035965">
    <property type="entry name" value="PAS-like_dom_sf"/>
</dbReference>
<dbReference type="InterPro" id="IPR013655">
    <property type="entry name" value="PAS_fold_3"/>
</dbReference>
<keyword evidence="4" id="KW-0808">Transferase</keyword>
<dbReference type="GO" id="GO:0005886">
    <property type="term" value="C:plasma membrane"/>
    <property type="evidence" value="ECO:0007669"/>
    <property type="project" value="TreeGrafter"/>
</dbReference>
<keyword evidence="8" id="KW-0175">Coiled coil</keyword>
<reference evidence="12 13" key="1">
    <citation type="submission" date="2016-10" db="EMBL/GenBank/DDBJ databases">
        <authorList>
            <person name="Varghese N."/>
            <person name="Submissions S."/>
        </authorList>
    </citation>
    <scope>NUCLEOTIDE SEQUENCE [LARGE SCALE GENOMIC DNA]</scope>
    <source>
        <strain evidence="12 13">Mar_2010_102</strain>
    </source>
</reference>
<dbReference type="PANTHER" id="PTHR43047:SF72">
    <property type="entry name" value="OSMOSENSING HISTIDINE PROTEIN KINASE SLN1"/>
    <property type="match status" value="1"/>
</dbReference>
<evidence type="ECO:0000256" key="8">
    <source>
        <dbReference type="SAM" id="Coils"/>
    </source>
</evidence>
<dbReference type="InterPro" id="IPR036890">
    <property type="entry name" value="HATPase_C_sf"/>
</dbReference>
<evidence type="ECO:0000259" key="11">
    <source>
        <dbReference type="PROSITE" id="PS50113"/>
    </source>
</evidence>
<dbReference type="PROSITE" id="PS50113">
    <property type="entry name" value="PAC"/>
    <property type="match status" value="1"/>
</dbReference>
<dbReference type="NCBIfam" id="TIGR00229">
    <property type="entry name" value="sensory_box"/>
    <property type="match status" value="1"/>
</dbReference>
<gene>
    <name evidence="12" type="ORF">SAMN04488552_2999</name>
</gene>
<sequence>MKSEDLRIEQLEQEIEDKKREIKRLQAENIHLQETVRGLDSEAHKFKDLVYSSKFLFAIFMGENHVIDIANESIKEVWGKGDDVIGKPLLEVLPELKGQGIKELLDNVYHTGESYHADEVPIELVIKGKPELRYFDFTYQPQKNTKGEIIGVADIATDVTKQALLNKKIKKSEREFRKLVNFMPHKISLANAEGDTIFYNQNWLDYVGKDLEDFIGEPWTNILHPDEKEEVEQVVAECLTEGKNLDKEIRLRDRNGDYKWHICRATAVKNDEGEITSWISSSTEIQNLKIEEKRNEDFLKLISHELKTPVTSIKGYVQLLLSLLPADNKEVDKKLIMKPYLNRIETQVERLIRLISEMLDMSRIEQNELDLKKEQFNLNQHAEEIIEDLTYSNKDIQLELENNFNCNVVADKDRIGQVLINFVTNAVKYSPTGNLVQIKIHRHNSEMAAVTVKDFGIGIEEKEQTQIFKRFYRISGEKADTYAGFGIGLFLSKEIIERHNGKIFVKSEVGKGSEFTFTIPLNHT</sequence>
<keyword evidence="3" id="KW-0597">Phosphoprotein</keyword>
<evidence type="ECO:0000256" key="6">
    <source>
        <dbReference type="ARBA" id="ARBA00023012"/>
    </source>
</evidence>
<dbReference type="GO" id="GO:0009927">
    <property type="term" value="F:histidine phosphotransfer kinase activity"/>
    <property type="evidence" value="ECO:0007669"/>
    <property type="project" value="TreeGrafter"/>
</dbReference>
<evidence type="ECO:0000256" key="5">
    <source>
        <dbReference type="ARBA" id="ARBA00022777"/>
    </source>
</evidence>
<dbReference type="SMART" id="SM00091">
    <property type="entry name" value="PAS"/>
    <property type="match status" value="2"/>
</dbReference>
<dbReference type="FunFam" id="1.10.287.130:FF:000001">
    <property type="entry name" value="Two-component sensor histidine kinase"/>
    <property type="match status" value="1"/>
</dbReference>
<name>A0A1H1RRS9_9FLAO</name>
<dbReference type="InterPro" id="IPR000700">
    <property type="entry name" value="PAS-assoc_C"/>
</dbReference>
<evidence type="ECO:0000313" key="13">
    <source>
        <dbReference type="Proteomes" id="UP000198858"/>
    </source>
</evidence>
<protein>
    <recommendedName>
        <fullName evidence="2">histidine kinase</fullName>
        <ecNumber evidence="2">2.7.13.3</ecNumber>
    </recommendedName>
</protein>
<evidence type="ECO:0000256" key="4">
    <source>
        <dbReference type="ARBA" id="ARBA00022679"/>
    </source>
</evidence>
<feature type="domain" description="PAC" evidence="11">
    <location>
        <begin position="245"/>
        <end position="297"/>
    </location>
</feature>
<dbReference type="InterPro" id="IPR004358">
    <property type="entry name" value="Sig_transdc_His_kin-like_C"/>
</dbReference>
<dbReference type="FunFam" id="3.30.565.10:FF:000006">
    <property type="entry name" value="Sensor histidine kinase WalK"/>
    <property type="match status" value="1"/>
</dbReference>
<dbReference type="FunFam" id="3.30.450.20:FF:000099">
    <property type="entry name" value="Sensory box sensor histidine kinase"/>
    <property type="match status" value="1"/>
</dbReference>
<evidence type="ECO:0000256" key="2">
    <source>
        <dbReference type="ARBA" id="ARBA00012438"/>
    </source>
</evidence>
<dbReference type="InterPro" id="IPR013656">
    <property type="entry name" value="PAS_4"/>
</dbReference>
<evidence type="ECO:0000259" key="10">
    <source>
        <dbReference type="PROSITE" id="PS50112"/>
    </source>
</evidence>
<dbReference type="PROSITE" id="PS50112">
    <property type="entry name" value="PAS"/>
    <property type="match status" value="1"/>
</dbReference>
<dbReference type="PRINTS" id="PR00344">
    <property type="entry name" value="BCTRLSENSOR"/>
</dbReference>
<dbReference type="SUPFAM" id="SSF47384">
    <property type="entry name" value="Homodimeric domain of signal transducing histidine kinase"/>
    <property type="match status" value="1"/>
</dbReference>
<dbReference type="AlphaFoldDB" id="A0A1H1RRS9"/>
<dbReference type="SMART" id="SM00086">
    <property type="entry name" value="PAC"/>
    <property type="match status" value="2"/>
</dbReference>
<dbReference type="CDD" id="cd00130">
    <property type="entry name" value="PAS"/>
    <property type="match status" value="1"/>
</dbReference>
<dbReference type="SUPFAM" id="SSF55874">
    <property type="entry name" value="ATPase domain of HSP90 chaperone/DNA topoisomerase II/histidine kinase"/>
    <property type="match status" value="1"/>
</dbReference>
<dbReference type="InterPro" id="IPR005467">
    <property type="entry name" value="His_kinase_dom"/>
</dbReference>
<comment type="catalytic activity">
    <reaction evidence="1">
        <text>ATP + protein L-histidine = ADP + protein N-phospho-L-histidine.</text>
        <dbReference type="EC" id="2.7.13.3"/>
    </reaction>
</comment>
<keyword evidence="6" id="KW-0902">Two-component regulatory system</keyword>
<evidence type="ECO:0000256" key="3">
    <source>
        <dbReference type="ARBA" id="ARBA00022553"/>
    </source>
</evidence>
<dbReference type="InterPro" id="IPR001610">
    <property type="entry name" value="PAC"/>
</dbReference>
<dbReference type="InterPro" id="IPR003594">
    <property type="entry name" value="HATPase_dom"/>
</dbReference>
<dbReference type="EMBL" id="LT629745">
    <property type="protein sequence ID" value="SDS38400.1"/>
    <property type="molecule type" value="Genomic_DNA"/>
</dbReference>
<dbReference type="InterPro" id="IPR000014">
    <property type="entry name" value="PAS"/>
</dbReference>
<dbReference type="Gene3D" id="3.30.450.20">
    <property type="entry name" value="PAS domain"/>
    <property type="match status" value="2"/>
</dbReference>
<dbReference type="CDD" id="cd00082">
    <property type="entry name" value="HisKA"/>
    <property type="match status" value="1"/>
</dbReference>
<dbReference type="Gene3D" id="1.10.287.130">
    <property type="match status" value="1"/>
</dbReference>
<feature type="domain" description="Histidine kinase" evidence="9">
    <location>
        <begin position="301"/>
        <end position="523"/>
    </location>
</feature>
<keyword evidence="7" id="KW-0472">Membrane</keyword>
<dbReference type="Gene3D" id="3.30.565.10">
    <property type="entry name" value="Histidine kinase-like ATPase, C-terminal domain"/>
    <property type="match status" value="1"/>
</dbReference>
<proteinExistence type="predicted"/>
<accession>A0A1H1RRS9</accession>
<dbReference type="InterPro" id="IPR036097">
    <property type="entry name" value="HisK_dim/P_sf"/>
</dbReference>
<evidence type="ECO:0000259" key="9">
    <source>
        <dbReference type="PROSITE" id="PS50109"/>
    </source>
</evidence>
<dbReference type="Proteomes" id="UP000198858">
    <property type="component" value="Chromosome I"/>
</dbReference>
<dbReference type="GO" id="GO:0000155">
    <property type="term" value="F:phosphorelay sensor kinase activity"/>
    <property type="evidence" value="ECO:0007669"/>
    <property type="project" value="InterPro"/>
</dbReference>
<dbReference type="Pfam" id="PF00512">
    <property type="entry name" value="HisKA"/>
    <property type="match status" value="1"/>
</dbReference>
<dbReference type="SMART" id="SM00388">
    <property type="entry name" value="HisKA"/>
    <property type="match status" value="1"/>
</dbReference>
<dbReference type="EC" id="2.7.13.3" evidence="2"/>
<dbReference type="PROSITE" id="PS50109">
    <property type="entry name" value="HIS_KIN"/>
    <property type="match status" value="1"/>
</dbReference>
<feature type="domain" description="PAS" evidence="10">
    <location>
        <begin position="172"/>
        <end position="242"/>
    </location>
</feature>
<dbReference type="SMART" id="SM00387">
    <property type="entry name" value="HATPase_c"/>
    <property type="match status" value="1"/>
</dbReference>
<dbReference type="Pfam" id="PF02518">
    <property type="entry name" value="HATPase_c"/>
    <property type="match status" value="1"/>
</dbReference>
<dbReference type="Pfam" id="PF08448">
    <property type="entry name" value="PAS_4"/>
    <property type="match status" value="1"/>
</dbReference>
<dbReference type="InterPro" id="IPR003661">
    <property type="entry name" value="HisK_dim/P_dom"/>
</dbReference>
<organism evidence="12 13">
    <name type="scientific">Christiangramia echinicola</name>
    <dbReference type="NCBI Taxonomy" id="279359"/>
    <lineage>
        <taxon>Bacteria</taxon>
        <taxon>Pseudomonadati</taxon>
        <taxon>Bacteroidota</taxon>
        <taxon>Flavobacteriia</taxon>
        <taxon>Flavobacteriales</taxon>
        <taxon>Flavobacteriaceae</taxon>
        <taxon>Christiangramia</taxon>
    </lineage>
</organism>
<dbReference type="SUPFAM" id="SSF55785">
    <property type="entry name" value="PYP-like sensor domain (PAS domain)"/>
    <property type="match status" value="2"/>
</dbReference>
<evidence type="ECO:0000313" key="12">
    <source>
        <dbReference type="EMBL" id="SDS38400.1"/>
    </source>
</evidence>
<dbReference type="RefSeq" id="WP_089663556.1">
    <property type="nucleotide sequence ID" value="NZ_LT629745.1"/>
</dbReference>
<feature type="coiled-coil region" evidence="8">
    <location>
        <begin position="1"/>
        <end position="42"/>
    </location>
</feature>
<dbReference type="Pfam" id="PF08447">
    <property type="entry name" value="PAS_3"/>
    <property type="match status" value="1"/>
</dbReference>
<dbReference type="PANTHER" id="PTHR43047">
    <property type="entry name" value="TWO-COMPONENT HISTIDINE PROTEIN KINASE"/>
    <property type="match status" value="1"/>
</dbReference>
<keyword evidence="5" id="KW-0418">Kinase</keyword>
<dbReference type="STRING" id="1250231.SAMN04488552_2999"/>